<evidence type="ECO:0000256" key="4">
    <source>
        <dbReference type="ARBA" id="ARBA00022801"/>
    </source>
</evidence>
<evidence type="ECO:0000256" key="2">
    <source>
        <dbReference type="ARBA" id="ARBA00022490"/>
    </source>
</evidence>
<sequence>MNKCIFLDRDGVLNVDRVDYVYRIEDLIIPEGTVEALERLKAAGYLLIVITNQSGIAKGIYTRDDVWMCHNYFQEQCGHLLDDLYFCPHHENFNSASLTRKPGSLMIEKAIAKYQIDPDQSWMIGDAHRDIKAGHRAGVKTIHLTEKPEESFSEITTNTLLEASQIIVPA</sequence>
<keyword evidence="5 7" id="KW-0119">Carbohydrate metabolism</keyword>
<evidence type="ECO:0000256" key="1">
    <source>
        <dbReference type="ARBA" id="ARBA00004496"/>
    </source>
</evidence>
<reference evidence="8 9" key="1">
    <citation type="submission" date="2023-05" db="EMBL/GenBank/DDBJ databases">
        <title>Novel species of genus Flectobacillus isolated from stream in China.</title>
        <authorList>
            <person name="Lu H."/>
        </authorList>
    </citation>
    <scope>NUCLEOTIDE SEQUENCE [LARGE SCALE GENOMIC DNA]</scope>
    <source>
        <strain evidence="8 9">LFS242W</strain>
    </source>
</reference>
<dbReference type="GO" id="GO:0016787">
    <property type="term" value="F:hydrolase activity"/>
    <property type="evidence" value="ECO:0007669"/>
    <property type="project" value="UniProtKB-KW"/>
</dbReference>
<comment type="caution">
    <text evidence="8">The sequence shown here is derived from an EMBL/GenBank/DDBJ whole genome shotgun (WGS) entry which is preliminary data.</text>
</comment>
<gene>
    <name evidence="8" type="ORF">QM481_20120</name>
</gene>
<dbReference type="Gene3D" id="3.40.50.1000">
    <property type="entry name" value="HAD superfamily/HAD-like"/>
    <property type="match status" value="1"/>
</dbReference>
<dbReference type="InterPro" id="IPR023214">
    <property type="entry name" value="HAD_sf"/>
</dbReference>
<dbReference type="InterPro" id="IPR036412">
    <property type="entry name" value="HAD-like_sf"/>
</dbReference>
<dbReference type="InterPro" id="IPR006543">
    <property type="entry name" value="Histidinol-phos"/>
</dbReference>
<evidence type="ECO:0000256" key="3">
    <source>
        <dbReference type="ARBA" id="ARBA00022723"/>
    </source>
</evidence>
<dbReference type="RefSeq" id="WP_166552329.1">
    <property type="nucleotide sequence ID" value="NZ_JASHIE010000015.1"/>
</dbReference>
<proteinExistence type="inferred from homology"/>
<keyword evidence="3" id="KW-0479">Metal-binding</keyword>
<accession>A0ABT6Z6W9</accession>
<evidence type="ECO:0000256" key="5">
    <source>
        <dbReference type="ARBA" id="ARBA00023277"/>
    </source>
</evidence>
<organism evidence="8 9">
    <name type="scientific">Flectobacillus rivi</name>
    <dbReference type="NCBI Taxonomy" id="2984209"/>
    <lineage>
        <taxon>Bacteria</taxon>
        <taxon>Pseudomonadati</taxon>
        <taxon>Bacteroidota</taxon>
        <taxon>Cytophagia</taxon>
        <taxon>Cytophagales</taxon>
        <taxon>Flectobacillaceae</taxon>
        <taxon>Flectobacillus</taxon>
    </lineage>
</organism>
<comment type="subcellular location">
    <subcellularLocation>
        <location evidence="1 7">Cytoplasm</location>
    </subcellularLocation>
</comment>
<dbReference type="PANTHER" id="PTHR42891:SF1">
    <property type="entry name" value="D-GLYCERO-BETA-D-MANNO-HEPTOSE-1,7-BISPHOSPHATE 7-PHOSPHATASE"/>
    <property type="match status" value="1"/>
</dbReference>
<dbReference type="EC" id="3.1.3.-" evidence="7"/>
<dbReference type="NCBIfam" id="TIGR01656">
    <property type="entry name" value="Histidinol-ppas"/>
    <property type="match status" value="1"/>
</dbReference>
<dbReference type="NCBIfam" id="TIGR01662">
    <property type="entry name" value="HAD-SF-IIIA"/>
    <property type="match status" value="1"/>
</dbReference>
<dbReference type="CDD" id="cd07503">
    <property type="entry name" value="HAD_HisB-N"/>
    <property type="match status" value="1"/>
</dbReference>
<keyword evidence="9" id="KW-1185">Reference proteome</keyword>
<dbReference type="InterPro" id="IPR006549">
    <property type="entry name" value="HAD-SF_hydro_IIIA"/>
</dbReference>
<dbReference type="Pfam" id="PF13242">
    <property type="entry name" value="Hydrolase_like"/>
    <property type="match status" value="1"/>
</dbReference>
<keyword evidence="4 7" id="KW-0378">Hydrolase</keyword>
<dbReference type="EMBL" id="JASHIE010000015">
    <property type="protein sequence ID" value="MDI9876854.1"/>
    <property type="molecule type" value="Genomic_DNA"/>
</dbReference>
<evidence type="ECO:0000256" key="6">
    <source>
        <dbReference type="ARBA" id="ARBA00031828"/>
    </source>
</evidence>
<dbReference type="PANTHER" id="PTHR42891">
    <property type="entry name" value="D-GLYCERO-BETA-D-MANNO-HEPTOSE-1,7-BISPHOSPHATE 7-PHOSPHATASE"/>
    <property type="match status" value="1"/>
</dbReference>
<evidence type="ECO:0000313" key="8">
    <source>
        <dbReference type="EMBL" id="MDI9876854.1"/>
    </source>
</evidence>
<dbReference type="InterPro" id="IPR004446">
    <property type="entry name" value="Heptose_bisP_phosphatase"/>
</dbReference>
<comment type="similarity">
    <text evidence="7">Belongs to the gmhB family.</text>
</comment>
<evidence type="ECO:0000313" key="9">
    <source>
        <dbReference type="Proteomes" id="UP001225761"/>
    </source>
</evidence>
<dbReference type="Proteomes" id="UP001225761">
    <property type="component" value="Unassembled WGS sequence"/>
</dbReference>
<protein>
    <recommendedName>
        <fullName evidence="6 7">D,D-heptose 1,7-bisphosphate phosphatase</fullName>
        <ecNumber evidence="7">3.1.3.-</ecNumber>
    </recommendedName>
</protein>
<keyword evidence="2 7" id="KW-0963">Cytoplasm</keyword>
<evidence type="ECO:0000256" key="7">
    <source>
        <dbReference type="PIRNR" id="PIRNR004682"/>
    </source>
</evidence>
<name>A0ABT6Z6W9_9BACT</name>
<dbReference type="PIRSF" id="PIRSF004682">
    <property type="entry name" value="GmhB"/>
    <property type="match status" value="1"/>
</dbReference>
<dbReference type="SUPFAM" id="SSF56784">
    <property type="entry name" value="HAD-like"/>
    <property type="match status" value="1"/>
</dbReference>